<dbReference type="GO" id="GO:0051213">
    <property type="term" value="F:dioxygenase activity"/>
    <property type="evidence" value="ECO:0007669"/>
    <property type="project" value="UniProtKB-KW"/>
</dbReference>
<name>A0A507ZVF1_9FLAO</name>
<dbReference type="GO" id="GO:0016787">
    <property type="term" value="F:hydrolase activity"/>
    <property type="evidence" value="ECO:0007669"/>
    <property type="project" value="UniProtKB-ARBA"/>
</dbReference>
<evidence type="ECO:0000256" key="1">
    <source>
        <dbReference type="ARBA" id="ARBA00001954"/>
    </source>
</evidence>
<evidence type="ECO:0000313" key="11">
    <source>
        <dbReference type="Proteomes" id="UP000317169"/>
    </source>
</evidence>
<evidence type="ECO:0000256" key="5">
    <source>
        <dbReference type="ARBA" id="ARBA00022964"/>
    </source>
</evidence>
<protein>
    <submittedName>
        <fullName evidence="10">Alpha-ketoglutarate-dependent dioxygenase AlkB</fullName>
    </submittedName>
</protein>
<dbReference type="SUPFAM" id="SSF51197">
    <property type="entry name" value="Clavaminate synthase-like"/>
    <property type="match status" value="1"/>
</dbReference>
<dbReference type="InterPro" id="IPR005123">
    <property type="entry name" value="Oxoglu/Fe-dep_dioxygenase_dom"/>
</dbReference>
<comment type="caution">
    <text evidence="10">The sequence shown here is derived from an EMBL/GenBank/DDBJ whole genome shotgun (WGS) entry which is preliminary data.</text>
</comment>
<evidence type="ECO:0000256" key="8">
    <source>
        <dbReference type="ARBA" id="ARBA00023204"/>
    </source>
</evidence>
<dbReference type="InterPro" id="IPR037151">
    <property type="entry name" value="AlkB-like_sf"/>
</dbReference>
<reference evidence="10 11" key="1">
    <citation type="submission" date="2019-06" db="EMBL/GenBank/DDBJ databases">
        <title>Flavibacter putida gen. nov., sp. nov., a novel marine bacterium of the family Flavobacteriaceae isolated from coastal seawater.</title>
        <authorList>
            <person name="Feng X."/>
        </authorList>
    </citation>
    <scope>NUCLEOTIDE SEQUENCE [LARGE SCALE GENOMIC DNA]</scope>
    <source>
        <strain evidence="10 11">PLHSN227</strain>
    </source>
</reference>
<dbReference type="GO" id="GO:0016705">
    <property type="term" value="F:oxidoreductase activity, acting on paired donors, with incorporation or reduction of molecular oxygen"/>
    <property type="evidence" value="ECO:0007669"/>
    <property type="project" value="UniProtKB-ARBA"/>
</dbReference>
<dbReference type="PROSITE" id="PS51471">
    <property type="entry name" value="FE2OG_OXY"/>
    <property type="match status" value="1"/>
</dbReference>
<dbReference type="AlphaFoldDB" id="A0A507ZVF1"/>
<keyword evidence="6" id="KW-0560">Oxidoreductase</keyword>
<evidence type="ECO:0000259" key="9">
    <source>
        <dbReference type="PROSITE" id="PS51471"/>
    </source>
</evidence>
<dbReference type="PANTHER" id="PTHR31212:SF4">
    <property type="entry name" value="ALPHA-KETOGLUTARATE-DEPENDENT DIOXYGENASE ALKB HOMOLOG 3"/>
    <property type="match status" value="1"/>
</dbReference>
<evidence type="ECO:0000256" key="4">
    <source>
        <dbReference type="ARBA" id="ARBA00022842"/>
    </source>
</evidence>
<accession>A0A507ZVF1</accession>
<comment type="cofactor">
    <cofactor evidence="1">
        <name>Fe(2+)</name>
        <dbReference type="ChEBI" id="CHEBI:29033"/>
    </cofactor>
</comment>
<dbReference type="Gene3D" id="2.60.120.590">
    <property type="entry name" value="Alpha-ketoglutarate-dependent dioxygenase AlkB-like"/>
    <property type="match status" value="1"/>
</dbReference>
<organism evidence="10 11">
    <name type="scientific">Haloflavibacter putidus</name>
    <dbReference type="NCBI Taxonomy" id="2576776"/>
    <lineage>
        <taxon>Bacteria</taxon>
        <taxon>Pseudomonadati</taxon>
        <taxon>Bacteroidota</taxon>
        <taxon>Flavobacteriia</taxon>
        <taxon>Flavobacteriales</taxon>
        <taxon>Flavobacteriaceae</taxon>
        <taxon>Haloflavibacter</taxon>
    </lineage>
</organism>
<dbReference type="GO" id="GO:0140097">
    <property type="term" value="F:catalytic activity, acting on DNA"/>
    <property type="evidence" value="ECO:0007669"/>
    <property type="project" value="UniProtKB-ARBA"/>
</dbReference>
<sequence>MMRKFDLPNSKLIYYERFLDAPRANSLFGKLLAEIKWQQDKITLFGKTHLQPRLTALFSVKEKTYTYSGITMHPQAFPDYLYSILLELNKKFDTNFNTCLVNLYRDGADSNGWHADNEKELGKNPVIASISLGEIRKFKIKHNTLKKEKLDFWLESGSLLLMAGETQHYWKHQIPKTKKPVKPRINLTFREIK</sequence>
<dbReference type="PANTHER" id="PTHR31212">
    <property type="entry name" value="ALPHA-KETOGLUTARATE-DEPENDENT DIOXYGENASE ALKB HOMOLOG 3"/>
    <property type="match status" value="1"/>
</dbReference>
<dbReference type="OrthoDB" id="190276at2"/>
<evidence type="ECO:0000256" key="2">
    <source>
        <dbReference type="ARBA" id="ARBA00022723"/>
    </source>
</evidence>
<evidence type="ECO:0000256" key="6">
    <source>
        <dbReference type="ARBA" id="ARBA00023002"/>
    </source>
</evidence>
<dbReference type="GO" id="GO:0046872">
    <property type="term" value="F:metal ion binding"/>
    <property type="evidence" value="ECO:0007669"/>
    <property type="project" value="UniProtKB-KW"/>
</dbReference>
<feature type="domain" description="Fe2OG dioxygenase" evidence="9">
    <location>
        <begin position="95"/>
        <end position="193"/>
    </location>
</feature>
<dbReference type="InterPro" id="IPR032854">
    <property type="entry name" value="ALKBH3"/>
</dbReference>
<keyword evidence="11" id="KW-1185">Reference proteome</keyword>
<evidence type="ECO:0000256" key="7">
    <source>
        <dbReference type="ARBA" id="ARBA00023004"/>
    </source>
</evidence>
<dbReference type="InterPro" id="IPR027450">
    <property type="entry name" value="AlkB-like"/>
</dbReference>
<dbReference type="GO" id="GO:0006307">
    <property type="term" value="P:DNA alkylation repair"/>
    <property type="evidence" value="ECO:0007669"/>
    <property type="project" value="InterPro"/>
</dbReference>
<gene>
    <name evidence="10" type="ORF">FKR84_07180</name>
</gene>
<dbReference type="Pfam" id="PF13532">
    <property type="entry name" value="2OG-FeII_Oxy_2"/>
    <property type="match status" value="1"/>
</dbReference>
<evidence type="ECO:0000256" key="3">
    <source>
        <dbReference type="ARBA" id="ARBA00022763"/>
    </source>
</evidence>
<dbReference type="FunFam" id="2.60.120.590:FF:000004">
    <property type="entry name" value="DNA oxidative demethylase ALKBH2"/>
    <property type="match status" value="1"/>
</dbReference>
<keyword evidence="5 10" id="KW-0223">Dioxygenase</keyword>
<evidence type="ECO:0000313" key="10">
    <source>
        <dbReference type="EMBL" id="TQD38765.1"/>
    </source>
</evidence>
<dbReference type="GO" id="GO:0032451">
    <property type="term" value="F:demethylase activity"/>
    <property type="evidence" value="ECO:0007669"/>
    <property type="project" value="UniProtKB-ARBA"/>
</dbReference>
<keyword evidence="2" id="KW-0479">Metal-binding</keyword>
<keyword evidence="7" id="KW-0408">Iron</keyword>
<keyword evidence="3" id="KW-0227">DNA damage</keyword>
<proteinExistence type="predicted"/>
<dbReference type="EMBL" id="VIAR01000006">
    <property type="protein sequence ID" value="TQD38765.1"/>
    <property type="molecule type" value="Genomic_DNA"/>
</dbReference>
<keyword evidence="8" id="KW-0234">DNA repair</keyword>
<keyword evidence="4" id="KW-0460">Magnesium</keyword>
<dbReference type="Proteomes" id="UP000317169">
    <property type="component" value="Unassembled WGS sequence"/>
</dbReference>